<evidence type="ECO:0000256" key="5">
    <source>
        <dbReference type="SAM" id="Phobius"/>
    </source>
</evidence>
<protein>
    <recommendedName>
        <fullName evidence="8">GDSL esterase/lipase</fullName>
    </recommendedName>
</protein>
<dbReference type="PANTHER" id="PTHR45648">
    <property type="entry name" value="GDSL LIPASE/ACYLHYDROLASE FAMILY PROTEIN (AFU_ORTHOLOGUE AFUA_4G14700)"/>
    <property type="match status" value="1"/>
</dbReference>
<keyword evidence="3" id="KW-0443">Lipid metabolism</keyword>
<feature type="transmembrane region" description="Helical" evidence="5">
    <location>
        <begin position="39"/>
        <end position="65"/>
    </location>
</feature>
<dbReference type="AlphaFoldDB" id="A0A835DVT7"/>
<sequence>MVDLRLSLSSIAPFLPHQTVTAALLIDRARRARENKRRYIMVGYAMAGTVLCLLLVMSSTVAAAAGARPPAIFVFGDSTRAPANMPHYGIDFPGSVATGRFSNGYNIADFLAKNMGFSASPPTYLSLAAVAGGVSYASGGAGILDSTNAGKQHPLSKQAQYFRSTRSQMVTKLGSPRNEPPARQVRLPLQRRSNDMRSNRTSQPPDQQRDVATLYANLLSGYPPPSMSSTLLARGARHHQRRAVRCSGELNQLASGFDGALASTLAGLASTLRSPASGGGFAYSLADYYGFSAATFEDPAASGYTDVEDACCGGGRLGAEVGCGMPNATVCGDRDRHATFTIAAPDDTPRPSTFKELAQTGL</sequence>
<dbReference type="InterPro" id="IPR051058">
    <property type="entry name" value="GDSL_Est/Lipase"/>
</dbReference>
<dbReference type="GO" id="GO:0016788">
    <property type="term" value="F:hydrolase activity, acting on ester bonds"/>
    <property type="evidence" value="ECO:0007669"/>
    <property type="project" value="InterPro"/>
</dbReference>
<evidence type="ECO:0000256" key="4">
    <source>
        <dbReference type="SAM" id="MobiDB-lite"/>
    </source>
</evidence>
<organism evidence="6 7">
    <name type="scientific">Digitaria exilis</name>
    <dbReference type="NCBI Taxonomy" id="1010633"/>
    <lineage>
        <taxon>Eukaryota</taxon>
        <taxon>Viridiplantae</taxon>
        <taxon>Streptophyta</taxon>
        <taxon>Embryophyta</taxon>
        <taxon>Tracheophyta</taxon>
        <taxon>Spermatophyta</taxon>
        <taxon>Magnoliopsida</taxon>
        <taxon>Liliopsida</taxon>
        <taxon>Poales</taxon>
        <taxon>Poaceae</taxon>
        <taxon>PACMAD clade</taxon>
        <taxon>Panicoideae</taxon>
        <taxon>Panicodae</taxon>
        <taxon>Paniceae</taxon>
        <taxon>Anthephorinae</taxon>
        <taxon>Digitaria</taxon>
    </lineage>
</organism>
<evidence type="ECO:0000256" key="2">
    <source>
        <dbReference type="ARBA" id="ARBA00022801"/>
    </source>
</evidence>
<gene>
    <name evidence="6" type="ORF">HU200_064807</name>
</gene>
<evidence type="ECO:0000256" key="3">
    <source>
        <dbReference type="ARBA" id="ARBA00022963"/>
    </source>
</evidence>
<evidence type="ECO:0000313" key="6">
    <source>
        <dbReference type="EMBL" id="KAF8648421.1"/>
    </source>
</evidence>
<keyword evidence="7" id="KW-1185">Reference proteome</keyword>
<reference evidence="6" key="1">
    <citation type="submission" date="2020-07" db="EMBL/GenBank/DDBJ databases">
        <title>Genome sequence and genetic diversity analysis of an under-domesticated orphan crop, white fonio (Digitaria exilis).</title>
        <authorList>
            <person name="Bennetzen J.L."/>
            <person name="Chen S."/>
            <person name="Ma X."/>
            <person name="Wang X."/>
            <person name="Yssel A.E.J."/>
            <person name="Chaluvadi S.R."/>
            <person name="Johnson M."/>
            <person name="Gangashetty P."/>
            <person name="Hamidou F."/>
            <person name="Sanogo M.D."/>
            <person name="Zwaenepoel A."/>
            <person name="Wallace J."/>
            <person name="Van De Peer Y."/>
            <person name="Van Deynze A."/>
        </authorList>
    </citation>
    <scope>NUCLEOTIDE SEQUENCE</scope>
    <source>
        <tissue evidence="6">Leaves</tissue>
    </source>
</reference>
<name>A0A835DVT7_9POAL</name>
<proteinExistence type="inferred from homology"/>
<keyword evidence="5" id="KW-0472">Membrane</keyword>
<accession>A0A835DVT7</accession>
<comment type="caution">
    <text evidence="6">The sequence shown here is derived from an EMBL/GenBank/DDBJ whole genome shotgun (WGS) entry which is preliminary data.</text>
</comment>
<dbReference type="EMBL" id="JACEFO010002815">
    <property type="protein sequence ID" value="KAF8648421.1"/>
    <property type="molecule type" value="Genomic_DNA"/>
</dbReference>
<dbReference type="GO" id="GO:0016042">
    <property type="term" value="P:lipid catabolic process"/>
    <property type="evidence" value="ECO:0007669"/>
    <property type="project" value="UniProtKB-KW"/>
</dbReference>
<keyword evidence="2" id="KW-0378">Hydrolase</keyword>
<dbReference type="InterPro" id="IPR036514">
    <property type="entry name" value="SGNH_hydro_sf"/>
</dbReference>
<keyword evidence="5" id="KW-1133">Transmembrane helix</keyword>
<keyword evidence="5" id="KW-0812">Transmembrane</keyword>
<evidence type="ECO:0000313" key="7">
    <source>
        <dbReference type="Proteomes" id="UP000636709"/>
    </source>
</evidence>
<evidence type="ECO:0008006" key="8">
    <source>
        <dbReference type="Google" id="ProtNLM"/>
    </source>
</evidence>
<dbReference type="Gene3D" id="3.40.50.1110">
    <property type="entry name" value="SGNH hydrolase"/>
    <property type="match status" value="1"/>
</dbReference>
<keyword evidence="3" id="KW-0442">Lipid degradation</keyword>
<dbReference type="PANTHER" id="PTHR45648:SF67">
    <property type="entry name" value="GDSL ESTERASE_LIPASE"/>
    <property type="match status" value="1"/>
</dbReference>
<dbReference type="InterPro" id="IPR001087">
    <property type="entry name" value="GDSL"/>
</dbReference>
<feature type="region of interest" description="Disordered" evidence="4">
    <location>
        <begin position="169"/>
        <end position="209"/>
    </location>
</feature>
<comment type="similarity">
    <text evidence="1">Belongs to the 'GDSL' lipolytic enzyme family.</text>
</comment>
<dbReference type="OrthoDB" id="1600564at2759"/>
<dbReference type="Proteomes" id="UP000636709">
    <property type="component" value="Unassembled WGS sequence"/>
</dbReference>
<dbReference type="Pfam" id="PF00657">
    <property type="entry name" value="Lipase_GDSL"/>
    <property type="match status" value="1"/>
</dbReference>
<evidence type="ECO:0000256" key="1">
    <source>
        <dbReference type="ARBA" id="ARBA00008668"/>
    </source>
</evidence>